<sequence length="319" mass="34952">MFNSTHSVKHIIIATTASLAFTVQAAVPQVKTQAPGYYRMMLGKFEITALSDGTFEMPADKLLLNTTPEQINKALDYHYLSAPVMTSVNAFLINTGEKLVLIDTGAGTLFGPTLGKVPEALKAAGYQPEQVNEIYITHMHGDHVGGLTANGKATFPNAIVRAEQQDAEHWLSKEKMESVPEERRGAFKGAQMSFKPYQDAGRFKPFSGNTELLPGIRAEVTRAHTPGHTTYVVESEGQKMVFWGDLIHVAPVQMGNPDIAIQFDSDPRAAVVERRKAFDAAVNNGHWGAAAHISFPGIGHLRPENKGYDWIPANYHNAR</sequence>
<feature type="signal peptide" evidence="5">
    <location>
        <begin position="1"/>
        <end position="25"/>
    </location>
</feature>
<keyword evidence="8" id="KW-1185">Reference proteome</keyword>
<proteinExistence type="inferred from homology"/>
<dbReference type="Proteomes" id="UP000295375">
    <property type="component" value="Unassembled WGS sequence"/>
</dbReference>
<keyword evidence="2" id="KW-0479">Metal-binding</keyword>
<gene>
    <name evidence="7" type="ORF">EV696_11114</name>
</gene>
<evidence type="ECO:0000256" key="2">
    <source>
        <dbReference type="ARBA" id="ARBA00022723"/>
    </source>
</evidence>
<dbReference type="OrthoDB" id="5443440at2"/>
<reference evidence="7 8" key="1">
    <citation type="submission" date="2019-03" db="EMBL/GenBank/DDBJ databases">
        <title>Genomic Encyclopedia of Type Strains, Phase IV (KMG-IV): sequencing the most valuable type-strain genomes for metagenomic binning, comparative biology and taxonomic classification.</title>
        <authorList>
            <person name="Goeker M."/>
        </authorList>
    </citation>
    <scope>NUCLEOTIDE SEQUENCE [LARGE SCALE GENOMIC DNA]</scope>
    <source>
        <strain evidence="7 8">DSM 103792</strain>
    </source>
</reference>
<name>A0A4R6ULN4_9GAMM</name>
<feature type="domain" description="Metallo-beta-lactamase" evidence="6">
    <location>
        <begin position="87"/>
        <end position="286"/>
    </location>
</feature>
<dbReference type="GO" id="GO:0046872">
    <property type="term" value="F:metal ion binding"/>
    <property type="evidence" value="ECO:0007669"/>
    <property type="project" value="UniProtKB-KW"/>
</dbReference>
<dbReference type="PANTHER" id="PTHR42978">
    <property type="entry name" value="QUORUM-QUENCHING LACTONASE YTNP-RELATED-RELATED"/>
    <property type="match status" value="1"/>
</dbReference>
<keyword evidence="5" id="KW-0732">Signal</keyword>
<keyword evidence="4" id="KW-0862">Zinc</keyword>
<dbReference type="GO" id="GO:0016787">
    <property type="term" value="F:hydrolase activity"/>
    <property type="evidence" value="ECO:0007669"/>
    <property type="project" value="UniProtKB-KW"/>
</dbReference>
<evidence type="ECO:0000313" key="7">
    <source>
        <dbReference type="EMBL" id="TDQ47086.1"/>
    </source>
</evidence>
<evidence type="ECO:0000259" key="6">
    <source>
        <dbReference type="SMART" id="SM00849"/>
    </source>
</evidence>
<comment type="caution">
    <text evidence="7">The sequence shown here is derived from an EMBL/GenBank/DDBJ whole genome shotgun (WGS) entry which is preliminary data.</text>
</comment>
<dbReference type="Gene3D" id="3.60.15.10">
    <property type="entry name" value="Ribonuclease Z/Hydroxyacylglutathione hydrolase-like"/>
    <property type="match status" value="1"/>
</dbReference>
<dbReference type="SUPFAM" id="SSF56281">
    <property type="entry name" value="Metallo-hydrolase/oxidoreductase"/>
    <property type="match status" value="1"/>
</dbReference>
<dbReference type="InterPro" id="IPR001279">
    <property type="entry name" value="Metallo-B-lactamas"/>
</dbReference>
<dbReference type="InterPro" id="IPR051013">
    <property type="entry name" value="MBL_superfamily_lactonases"/>
</dbReference>
<accession>A0A4R6ULN4</accession>
<dbReference type="SMART" id="SM00849">
    <property type="entry name" value="Lactamase_B"/>
    <property type="match status" value="1"/>
</dbReference>
<evidence type="ECO:0000313" key="8">
    <source>
        <dbReference type="Proteomes" id="UP000295375"/>
    </source>
</evidence>
<dbReference type="InterPro" id="IPR036866">
    <property type="entry name" value="RibonucZ/Hydroxyglut_hydro"/>
</dbReference>
<dbReference type="RefSeq" id="WP_133591254.1">
    <property type="nucleotide sequence ID" value="NZ_CP037953.1"/>
</dbReference>
<dbReference type="EMBL" id="SNYM01000011">
    <property type="protein sequence ID" value="TDQ47086.1"/>
    <property type="molecule type" value="Genomic_DNA"/>
</dbReference>
<keyword evidence="3 7" id="KW-0378">Hydrolase</keyword>
<feature type="chain" id="PRO_5020215044" evidence="5">
    <location>
        <begin position="26"/>
        <end position="319"/>
    </location>
</feature>
<dbReference type="AlphaFoldDB" id="A0A4R6ULN4"/>
<evidence type="ECO:0000256" key="4">
    <source>
        <dbReference type="ARBA" id="ARBA00022833"/>
    </source>
</evidence>
<evidence type="ECO:0000256" key="1">
    <source>
        <dbReference type="ARBA" id="ARBA00007749"/>
    </source>
</evidence>
<evidence type="ECO:0000256" key="5">
    <source>
        <dbReference type="SAM" id="SignalP"/>
    </source>
</evidence>
<dbReference type="PANTHER" id="PTHR42978:SF6">
    <property type="entry name" value="QUORUM-QUENCHING LACTONASE YTNP-RELATED"/>
    <property type="match status" value="1"/>
</dbReference>
<dbReference type="Pfam" id="PF00753">
    <property type="entry name" value="Lactamase_B"/>
    <property type="match status" value="1"/>
</dbReference>
<organism evidence="7 8">
    <name type="scientific">Permianibacter aggregans</name>
    <dbReference type="NCBI Taxonomy" id="1510150"/>
    <lineage>
        <taxon>Bacteria</taxon>
        <taxon>Pseudomonadati</taxon>
        <taxon>Pseudomonadota</taxon>
        <taxon>Gammaproteobacteria</taxon>
        <taxon>Pseudomonadales</taxon>
        <taxon>Pseudomonadaceae</taxon>
        <taxon>Permianibacter</taxon>
    </lineage>
</organism>
<evidence type="ECO:0000256" key="3">
    <source>
        <dbReference type="ARBA" id="ARBA00022801"/>
    </source>
</evidence>
<comment type="similarity">
    <text evidence="1">Belongs to the metallo-beta-lactamase superfamily.</text>
</comment>
<protein>
    <submittedName>
        <fullName evidence="7">Glyoxylase-like metal-dependent hydrolase (Beta-lactamase superfamily II)</fullName>
    </submittedName>
</protein>
<dbReference type="CDD" id="cd07720">
    <property type="entry name" value="OPHC2-like_MBL-fold"/>
    <property type="match status" value="1"/>
</dbReference>